<reference evidence="6 7" key="1">
    <citation type="submission" date="2021-06" db="EMBL/GenBank/DDBJ databases">
        <title>New haloarchaea isolates fom saline soil.</title>
        <authorList>
            <person name="Duran-Viseras A."/>
            <person name="Sanchez-Porro C.S."/>
            <person name="Ventosa A."/>
        </authorList>
    </citation>
    <scope>NUCLEOTIDE SEQUENCE [LARGE SCALE GENOMIC DNA]</scope>
    <source>
        <strain evidence="6 7">JCM 183640</strain>
    </source>
</reference>
<dbReference type="Pfam" id="PF09339">
    <property type="entry name" value="HTH_IclR"/>
    <property type="match status" value="1"/>
</dbReference>
<dbReference type="InterPro" id="IPR036388">
    <property type="entry name" value="WH-like_DNA-bd_sf"/>
</dbReference>
<name>A0A8J8C8R1_9EURY</name>
<dbReference type="EMBL" id="JAHQXF010000004">
    <property type="protein sequence ID" value="MBV0926338.1"/>
    <property type="molecule type" value="Genomic_DNA"/>
</dbReference>
<dbReference type="CDD" id="cd00090">
    <property type="entry name" value="HTH_ARSR"/>
    <property type="match status" value="1"/>
</dbReference>
<gene>
    <name evidence="6" type="ORF">KTS45_19195</name>
</gene>
<evidence type="ECO:0000313" key="6">
    <source>
        <dbReference type="EMBL" id="MBV0926338.1"/>
    </source>
</evidence>
<dbReference type="AlphaFoldDB" id="A0A8J8C8R1"/>
<dbReference type="SUPFAM" id="SSF55781">
    <property type="entry name" value="GAF domain-like"/>
    <property type="match status" value="1"/>
</dbReference>
<evidence type="ECO:0000256" key="1">
    <source>
        <dbReference type="ARBA" id="ARBA00023015"/>
    </source>
</evidence>
<keyword evidence="3" id="KW-0804">Transcription</keyword>
<comment type="caution">
    <text evidence="6">The sequence shown here is derived from an EMBL/GenBank/DDBJ whole genome shotgun (WGS) entry which is preliminary data.</text>
</comment>
<dbReference type="Proteomes" id="UP000766550">
    <property type="component" value="Unassembled WGS sequence"/>
</dbReference>
<evidence type="ECO:0000256" key="3">
    <source>
        <dbReference type="ARBA" id="ARBA00023163"/>
    </source>
</evidence>
<dbReference type="InterPro" id="IPR005471">
    <property type="entry name" value="Tscrpt_reg_IclR_N"/>
</dbReference>
<dbReference type="Gene3D" id="1.10.10.10">
    <property type="entry name" value="Winged helix-like DNA-binding domain superfamily/Winged helix DNA-binding domain"/>
    <property type="match status" value="1"/>
</dbReference>
<dbReference type="Pfam" id="PF01614">
    <property type="entry name" value="IclR_C"/>
    <property type="match status" value="1"/>
</dbReference>
<dbReference type="PROSITE" id="PS51077">
    <property type="entry name" value="HTH_ICLR"/>
    <property type="match status" value="1"/>
</dbReference>
<keyword evidence="1" id="KW-0805">Transcription regulation</keyword>
<dbReference type="GO" id="GO:0003700">
    <property type="term" value="F:DNA-binding transcription factor activity"/>
    <property type="evidence" value="ECO:0007669"/>
    <property type="project" value="TreeGrafter"/>
</dbReference>
<protein>
    <submittedName>
        <fullName evidence="6">IclR family transcriptional regulator</fullName>
    </submittedName>
</protein>
<feature type="domain" description="HTH iclR-type" evidence="4">
    <location>
        <begin position="9"/>
        <end position="68"/>
    </location>
</feature>
<dbReference type="GO" id="GO:0003677">
    <property type="term" value="F:DNA binding"/>
    <property type="evidence" value="ECO:0007669"/>
    <property type="project" value="UniProtKB-KW"/>
</dbReference>
<dbReference type="InterPro" id="IPR036390">
    <property type="entry name" value="WH_DNA-bd_sf"/>
</dbReference>
<sequence>MPDQANKTINSVETTLDILSALSGLEPITLSELATHVEVPTSTLYIHLNTLIERGYVVKEATEYRRSFRFLEHGGSVRQQLDASQLLQNKVEEISRKTGEIAGVGLEEHGRRVIVYRSSGQKAAGDEIPIGNHTHMHWTSLGKAILANLPPEKRDRIIENSGLPVGTDNTLDSPQALETELEQIREQGYAIDDEEHLRGVRGIAVPIFDEEQDVLVSFGITGPRDRFTTKYMANLLDVLRYAKNEIEVQNQYHDYRTIDG</sequence>
<dbReference type="PANTHER" id="PTHR30136:SF35">
    <property type="entry name" value="HTH-TYPE TRANSCRIPTIONAL REGULATOR RV1719"/>
    <property type="match status" value="1"/>
</dbReference>
<dbReference type="InterPro" id="IPR011991">
    <property type="entry name" value="ArsR-like_HTH"/>
</dbReference>
<dbReference type="PANTHER" id="PTHR30136">
    <property type="entry name" value="HELIX-TURN-HELIX TRANSCRIPTIONAL REGULATOR, ICLR FAMILY"/>
    <property type="match status" value="1"/>
</dbReference>
<dbReference type="PROSITE" id="PS51078">
    <property type="entry name" value="ICLR_ED"/>
    <property type="match status" value="1"/>
</dbReference>
<dbReference type="OrthoDB" id="14763at2157"/>
<evidence type="ECO:0000313" key="7">
    <source>
        <dbReference type="Proteomes" id="UP000766550"/>
    </source>
</evidence>
<dbReference type="InterPro" id="IPR050707">
    <property type="entry name" value="HTH_MetabolicPath_Reg"/>
</dbReference>
<evidence type="ECO:0000259" key="5">
    <source>
        <dbReference type="PROSITE" id="PS51078"/>
    </source>
</evidence>
<accession>A0A8J8C8R1</accession>
<evidence type="ECO:0000256" key="2">
    <source>
        <dbReference type="ARBA" id="ARBA00023125"/>
    </source>
</evidence>
<organism evidence="6 7">
    <name type="scientific">Haloarcula limicola</name>
    <dbReference type="NCBI Taxonomy" id="1429915"/>
    <lineage>
        <taxon>Archaea</taxon>
        <taxon>Methanobacteriati</taxon>
        <taxon>Methanobacteriota</taxon>
        <taxon>Stenosarchaea group</taxon>
        <taxon>Halobacteria</taxon>
        <taxon>Halobacteriales</taxon>
        <taxon>Haloarculaceae</taxon>
        <taxon>Haloarcula</taxon>
    </lineage>
</organism>
<feature type="domain" description="IclR-ED" evidence="5">
    <location>
        <begin position="69"/>
        <end position="252"/>
    </location>
</feature>
<dbReference type="Gene3D" id="3.30.450.40">
    <property type="match status" value="1"/>
</dbReference>
<keyword evidence="7" id="KW-1185">Reference proteome</keyword>
<proteinExistence type="predicted"/>
<dbReference type="SMART" id="SM00346">
    <property type="entry name" value="HTH_ICLR"/>
    <property type="match status" value="1"/>
</dbReference>
<evidence type="ECO:0000259" key="4">
    <source>
        <dbReference type="PROSITE" id="PS51077"/>
    </source>
</evidence>
<dbReference type="InterPro" id="IPR029016">
    <property type="entry name" value="GAF-like_dom_sf"/>
</dbReference>
<keyword evidence="2" id="KW-0238">DNA-binding</keyword>
<dbReference type="RefSeq" id="WP_162319296.1">
    <property type="nucleotide sequence ID" value="NZ_JAHQXF010000004.1"/>
</dbReference>
<dbReference type="SUPFAM" id="SSF46785">
    <property type="entry name" value="Winged helix' DNA-binding domain"/>
    <property type="match status" value="1"/>
</dbReference>
<dbReference type="InterPro" id="IPR014757">
    <property type="entry name" value="Tscrpt_reg_IclR_C"/>
</dbReference>
<dbReference type="GO" id="GO:0045892">
    <property type="term" value="P:negative regulation of DNA-templated transcription"/>
    <property type="evidence" value="ECO:0007669"/>
    <property type="project" value="TreeGrafter"/>
</dbReference>